<protein>
    <submittedName>
        <fullName evidence="11">Sodium:proton antiporter</fullName>
    </submittedName>
</protein>
<keyword evidence="5 9" id="KW-0812">Transmembrane</keyword>
<feature type="transmembrane region" description="Helical" evidence="9">
    <location>
        <begin position="109"/>
        <end position="141"/>
    </location>
</feature>
<evidence type="ECO:0000256" key="6">
    <source>
        <dbReference type="ARBA" id="ARBA00022989"/>
    </source>
</evidence>
<keyword evidence="7 9" id="KW-0472">Membrane</keyword>
<feature type="transmembrane region" description="Helical" evidence="9">
    <location>
        <begin position="302"/>
        <end position="329"/>
    </location>
</feature>
<evidence type="ECO:0000256" key="4">
    <source>
        <dbReference type="ARBA" id="ARBA00022475"/>
    </source>
</evidence>
<dbReference type="InterPro" id="IPR052180">
    <property type="entry name" value="NhaC_Na-H+_Antiporter"/>
</dbReference>
<dbReference type="OrthoDB" id="9762978at2"/>
<organism evidence="11 12">
    <name type="scientific">Clostridium fermenticellae</name>
    <dbReference type="NCBI Taxonomy" id="2068654"/>
    <lineage>
        <taxon>Bacteria</taxon>
        <taxon>Bacillati</taxon>
        <taxon>Bacillota</taxon>
        <taxon>Clostridia</taxon>
        <taxon>Eubacteriales</taxon>
        <taxon>Clostridiaceae</taxon>
        <taxon>Clostridium</taxon>
    </lineage>
</organism>
<keyword evidence="12" id="KW-1185">Reference proteome</keyword>
<proteinExistence type="inferred from homology"/>
<dbReference type="EMBL" id="CP032416">
    <property type="protein sequence ID" value="AYD39942.1"/>
    <property type="molecule type" value="Genomic_DNA"/>
</dbReference>
<feature type="transmembrane region" description="Helical" evidence="9">
    <location>
        <begin position="16"/>
        <end position="49"/>
    </location>
</feature>
<evidence type="ECO:0000256" key="8">
    <source>
        <dbReference type="ARBA" id="ARBA00038435"/>
    </source>
</evidence>
<dbReference type="RefSeq" id="WP_119970988.1">
    <property type="nucleotide sequence ID" value="NZ_CP032416.1"/>
</dbReference>
<evidence type="ECO:0000256" key="7">
    <source>
        <dbReference type="ARBA" id="ARBA00023136"/>
    </source>
</evidence>
<feature type="domain" description="Na+/H+ antiporter NhaC-like C-terminal" evidence="10">
    <location>
        <begin position="182"/>
        <end position="447"/>
    </location>
</feature>
<feature type="transmembrane region" description="Helical" evidence="9">
    <location>
        <begin position="431"/>
        <end position="451"/>
    </location>
</feature>
<feature type="transmembrane region" description="Helical" evidence="9">
    <location>
        <begin position="402"/>
        <end position="425"/>
    </location>
</feature>
<feature type="transmembrane region" description="Helical" evidence="9">
    <location>
        <begin position="264"/>
        <end position="290"/>
    </location>
</feature>
<name>A0A386H2L3_9CLOT</name>
<evidence type="ECO:0000313" key="12">
    <source>
        <dbReference type="Proteomes" id="UP000266301"/>
    </source>
</evidence>
<evidence type="ECO:0000256" key="9">
    <source>
        <dbReference type="SAM" id="Phobius"/>
    </source>
</evidence>
<dbReference type="KEGG" id="cfer:D4Z93_05190"/>
<gene>
    <name evidence="11" type="ORF">D4Z93_05190</name>
</gene>
<evidence type="ECO:0000313" key="11">
    <source>
        <dbReference type="EMBL" id="AYD39942.1"/>
    </source>
</evidence>
<sequence>MTEDEISIKNKTSYLIVLFILLSIFSCIIFKLSLSYAFFTSIIFCSYIYKKNGLPVLKTLNIIKETLIECKSLIILIISIGAIISAWLISGIVPAMMYYGLEYMQNLNFLLAAFIITSLVSFFMGTAIGTVSTIGIALLGLGKAFGIPGYITLGVIISGASIGDRISPISSLCNLTIEGMKTNYKNTLKSVLTTLIPEYFICCFIYYLLGKNYNISNKVSNINSLTFALNKSFHISPTLLLVPLSIVVMSFLGINILKSVSIGIILSIFSAIFIQGISLKTTILIIFTGYKAHTDFAVLNKILLSGGIISMFGILLILIGALSLSSLLCKTKTIDPIIKKLTSKITSKGNLIFKTGIISGLLTSISDQTVGIIIPCSFLKKKYEKMKIDNNILSRTISDTGIAIAPLIPWNANALFIVAVTGISVSLYLPYAVLCYVAPIITFSTAFLTSCTKSHKCYIPKLHE</sequence>
<feature type="transmembrane region" description="Helical" evidence="9">
    <location>
        <begin position="70"/>
        <end position="89"/>
    </location>
</feature>
<reference evidence="11 12" key="1">
    <citation type="journal article" date="2019" name="Int. J. Syst. Evol. Microbiol.">
        <title>Clostridium fermenticellae sp. nov., isolated from the mud in a fermentation cellar for the production of the Chinese liquor, baijiu.</title>
        <authorList>
            <person name="Xu P.X."/>
            <person name="Chai L.J."/>
            <person name="Qiu T."/>
            <person name="Zhang X.J."/>
            <person name="Lu Z.M."/>
            <person name="Xiao C."/>
            <person name="Wang S.T."/>
            <person name="Shen C.H."/>
            <person name="Shi J.S."/>
            <person name="Xu Z.H."/>
        </authorList>
    </citation>
    <scope>NUCLEOTIDE SEQUENCE [LARGE SCALE GENOMIC DNA]</scope>
    <source>
        <strain evidence="11 12">JN500901</strain>
    </source>
</reference>
<dbReference type="AlphaFoldDB" id="A0A386H2L3"/>
<keyword evidence="6 9" id="KW-1133">Transmembrane helix</keyword>
<dbReference type="GO" id="GO:0005886">
    <property type="term" value="C:plasma membrane"/>
    <property type="evidence" value="ECO:0007669"/>
    <property type="project" value="UniProtKB-SubCell"/>
</dbReference>
<accession>A0A386H2L3</accession>
<dbReference type="Pfam" id="PF03553">
    <property type="entry name" value="Na_H_antiporter"/>
    <property type="match status" value="1"/>
</dbReference>
<evidence type="ECO:0000256" key="1">
    <source>
        <dbReference type="ARBA" id="ARBA00004651"/>
    </source>
</evidence>
<dbReference type="InterPro" id="IPR018461">
    <property type="entry name" value="Na/H_Antiport_NhaC-like_C"/>
</dbReference>
<keyword evidence="2" id="KW-0813">Transport</keyword>
<feature type="transmembrane region" description="Helical" evidence="9">
    <location>
        <begin position="190"/>
        <end position="209"/>
    </location>
</feature>
<feature type="transmembrane region" description="Helical" evidence="9">
    <location>
        <begin position="235"/>
        <end position="257"/>
    </location>
</feature>
<evidence type="ECO:0000256" key="5">
    <source>
        <dbReference type="ARBA" id="ARBA00022692"/>
    </source>
</evidence>
<evidence type="ECO:0000256" key="2">
    <source>
        <dbReference type="ARBA" id="ARBA00022448"/>
    </source>
</evidence>
<comment type="similarity">
    <text evidence="8">Belongs to the NhaC Na(+)/H(+) (TC 2.A.35) antiporter family.</text>
</comment>
<dbReference type="PANTHER" id="PTHR33451:SF3">
    <property type="entry name" value="MALATE-2H(+)_NA(+)-LACTATE ANTIPORTER"/>
    <property type="match status" value="1"/>
</dbReference>
<keyword evidence="3" id="KW-0050">Antiport</keyword>
<dbReference type="PANTHER" id="PTHR33451">
    <property type="entry name" value="MALATE-2H(+)/NA(+)-LACTATE ANTIPORTER"/>
    <property type="match status" value="1"/>
</dbReference>
<dbReference type="Proteomes" id="UP000266301">
    <property type="component" value="Chromosome"/>
</dbReference>
<evidence type="ECO:0000259" key="10">
    <source>
        <dbReference type="Pfam" id="PF03553"/>
    </source>
</evidence>
<dbReference type="GO" id="GO:0015297">
    <property type="term" value="F:antiporter activity"/>
    <property type="evidence" value="ECO:0007669"/>
    <property type="project" value="UniProtKB-KW"/>
</dbReference>
<evidence type="ECO:0000256" key="3">
    <source>
        <dbReference type="ARBA" id="ARBA00022449"/>
    </source>
</evidence>
<comment type="subcellular location">
    <subcellularLocation>
        <location evidence="1">Cell membrane</location>
        <topology evidence="1">Multi-pass membrane protein</topology>
    </subcellularLocation>
</comment>
<keyword evidence="4" id="KW-1003">Cell membrane</keyword>